<organism evidence="2 3">
    <name type="scientific">Vespula germanica</name>
    <name type="common">German yellow jacket</name>
    <name type="synonym">Paravespula germanica</name>
    <dbReference type="NCBI Taxonomy" id="30212"/>
    <lineage>
        <taxon>Eukaryota</taxon>
        <taxon>Metazoa</taxon>
        <taxon>Ecdysozoa</taxon>
        <taxon>Arthropoda</taxon>
        <taxon>Hexapoda</taxon>
        <taxon>Insecta</taxon>
        <taxon>Pterygota</taxon>
        <taxon>Neoptera</taxon>
        <taxon>Endopterygota</taxon>
        <taxon>Hymenoptera</taxon>
        <taxon>Apocrita</taxon>
        <taxon>Aculeata</taxon>
        <taxon>Vespoidea</taxon>
        <taxon>Vespidae</taxon>
        <taxon>Vespinae</taxon>
        <taxon>Vespula</taxon>
    </lineage>
</organism>
<proteinExistence type="predicted"/>
<sequence>MHSESLWSTNTVARGKGNKLSVGSYDGASPICFAISKDLLSHFILQSPPPMLPPIPPPPSSIPSPIPPLPLL</sequence>
<dbReference type="AlphaFoldDB" id="A0A834KG77"/>
<reference evidence="2" key="1">
    <citation type="journal article" date="2020" name="G3 (Bethesda)">
        <title>High-Quality Assemblies for Three Invasive Social Wasps from the &lt;i&gt;Vespula&lt;/i&gt; Genus.</title>
        <authorList>
            <person name="Harrop T.W.R."/>
            <person name="Guhlin J."/>
            <person name="McLaughlin G.M."/>
            <person name="Permina E."/>
            <person name="Stockwell P."/>
            <person name="Gilligan J."/>
            <person name="Le Lec M.F."/>
            <person name="Gruber M.A.M."/>
            <person name="Quinn O."/>
            <person name="Lovegrove M."/>
            <person name="Duncan E.J."/>
            <person name="Remnant E.J."/>
            <person name="Van Eeckhoven J."/>
            <person name="Graham B."/>
            <person name="Knapp R.A."/>
            <person name="Langford K.W."/>
            <person name="Kronenberg Z."/>
            <person name="Press M.O."/>
            <person name="Eacker S.M."/>
            <person name="Wilson-Rankin E.E."/>
            <person name="Purcell J."/>
            <person name="Lester P.J."/>
            <person name="Dearden P.K."/>
        </authorList>
    </citation>
    <scope>NUCLEOTIDE SEQUENCE</scope>
    <source>
        <strain evidence="2">Linc-1</strain>
    </source>
</reference>
<evidence type="ECO:0000313" key="3">
    <source>
        <dbReference type="Proteomes" id="UP000617340"/>
    </source>
</evidence>
<gene>
    <name evidence="2" type="ORF">HZH68_005411</name>
</gene>
<dbReference type="EMBL" id="JACSDZ010000004">
    <property type="protein sequence ID" value="KAF7406042.1"/>
    <property type="molecule type" value="Genomic_DNA"/>
</dbReference>
<evidence type="ECO:0000313" key="2">
    <source>
        <dbReference type="EMBL" id="KAF7406042.1"/>
    </source>
</evidence>
<accession>A0A834KG77</accession>
<keyword evidence="3" id="KW-1185">Reference proteome</keyword>
<feature type="region of interest" description="Disordered" evidence="1">
    <location>
        <begin position="51"/>
        <end position="72"/>
    </location>
</feature>
<dbReference type="Proteomes" id="UP000617340">
    <property type="component" value="Unassembled WGS sequence"/>
</dbReference>
<comment type="caution">
    <text evidence="2">The sequence shown here is derived from an EMBL/GenBank/DDBJ whole genome shotgun (WGS) entry which is preliminary data.</text>
</comment>
<protein>
    <submittedName>
        <fullName evidence="2">Uncharacterized protein</fullName>
    </submittedName>
</protein>
<evidence type="ECO:0000256" key="1">
    <source>
        <dbReference type="SAM" id="MobiDB-lite"/>
    </source>
</evidence>
<name>A0A834KG77_VESGE</name>